<comment type="caution">
    <text evidence="2">The sequence shown here is derived from an EMBL/GenBank/DDBJ whole genome shotgun (WGS) entry which is preliminary data.</text>
</comment>
<dbReference type="EMBL" id="VSRR010023143">
    <property type="protein sequence ID" value="MPC65274.1"/>
    <property type="molecule type" value="Genomic_DNA"/>
</dbReference>
<dbReference type="AlphaFoldDB" id="A0A5B7H8Z5"/>
<gene>
    <name evidence="2" type="ORF">E2C01_059407</name>
</gene>
<dbReference type="Proteomes" id="UP000324222">
    <property type="component" value="Unassembled WGS sequence"/>
</dbReference>
<accession>A0A5B7H8Z5</accession>
<reference evidence="2 3" key="1">
    <citation type="submission" date="2019-05" db="EMBL/GenBank/DDBJ databases">
        <title>Another draft genome of Portunus trituberculatus and its Hox gene families provides insights of decapod evolution.</title>
        <authorList>
            <person name="Jeong J.-H."/>
            <person name="Song I."/>
            <person name="Kim S."/>
            <person name="Choi T."/>
            <person name="Kim D."/>
            <person name="Ryu S."/>
            <person name="Kim W."/>
        </authorList>
    </citation>
    <scope>NUCLEOTIDE SEQUENCE [LARGE SCALE GENOMIC DNA]</scope>
    <source>
        <tissue evidence="2">Muscle</tissue>
    </source>
</reference>
<keyword evidence="3" id="KW-1185">Reference proteome</keyword>
<evidence type="ECO:0000256" key="1">
    <source>
        <dbReference type="SAM" id="MobiDB-lite"/>
    </source>
</evidence>
<name>A0A5B7H8Z5_PORTR</name>
<protein>
    <submittedName>
        <fullName evidence="2">Uncharacterized protein</fullName>
    </submittedName>
</protein>
<sequence>MRRRVHRDEANGRREGRKKEKKEPRKGEWLQRMTIQAGGTSGVLVGGAEVLRGARGCLCPDRPSAIRAFSRVSVYAGNI</sequence>
<proteinExistence type="predicted"/>
<feature type="region of interest" description="Disordered" evidence="1">
    <location>
        <begin position="1"/>
        <end position="28"/>
    </location>
</feature>
<evidence type="ECO:0000313" key="3">
    <source>
        <dbReference type="Proteomes" id="UP000324222"/>
    </source>
</evidence>
<organism evidence="2 3">
    <name type="scientific">Portunus trituberculatus</name>
    <name type="common">Swimming crab</name>
    <name type="synonym">Neptunus trituberculatus</name>
    <dbReference type="NCBI Taxonomy" id="210409"/>
    <lineage>
        <taxon>Eukaryota</taxon>
        <taxon>Metazoa</taxon>
        <taxon>Ecdysozoa</taxon>
        <taxon>Arthropoda</taxon>
        <taxon>Crustacea</taxon>
        <taxon>Multicrustacea</taxon>
        <taxon>Malacostraca</taxon>
        <taxon>Eumalacostraca</taxon>
        <taxon>Eucarida</taxon>
        <taxon>Decapoda</taxon>
        <taxon>Pleocyemata</taxon>
        <taxon>Brachyura</taxon>
        <taxon>Eubrachyura</taxon>
        <taxon>Portunoidea</taxon>
        <taxon>Portunidae</taxon>
        <taxon>Portuninae</taxon>
        <taxon>Portunus</taxon>
    </lineage>
</organism>
<evidence type="ECO:0000313" key="2">
    <source>
        <dbReference type="EMBL" id="MPC65274.1"/>
    </source>
</evidence>